<feature type="transmembrane region" description="Helical" evidence="1">
    <location>
        <begin position="74"/>
        <end position="92"/>
    </location>
</feature>
<dbReference type="Proteomes" id="UP000196581">
    <property type="component" value="Unassembled WGS sequence"/>
</dbReference>
<evidence type="ECO:0000313" key="2">
    <source>
        <dbReference type="EMBL" id="SLM88830.1"/>
    </source>
</evidence>
<gene>
    <name evidence="2" type="ORF">FM105_00915</name>
</gene>
<keyword evidence="1" id="KW-0472">Membrane</keyword>
<accession>A0A1X6WUG6</accession>
<feature type="transmembrane region" description="Helical" evidence="1">
    <location>
        <begin position="141"/>
        <end position="160"/>
    </location>
</feature>
<evidence type="ECO:0000256" key="1">
    <source>
        <dbReference type="SAM" id="Phobius"/>
    </source>
</evidence>
<keyword evidence="3" id="KW-1185">Reference proteome</keyword>
<keyword evidence="1" id="KW-1133">Transmembrane helix</keyword>
<keyword evidence="1" id="KW-0812">Transmembrane</keyword>
<dbReference type="EMBL" id="FWFF01000001">
    <property type="protein sequence ID" value="SLM88830.1"/>
    <property type="molecule type" value="Genomic_DNA"/>
</dbReference>
<feature type="transmembrane region" description="Helical" evidence="1">
    <location>
        <begin position="6"/>
        <end position="26"/>
    </location>
</feature>
<sequence>MFESLVIPLIGTVVLLGWLVPVAWALRPAHTRQADALVAGGSGDGFPSAAAVPTQQHSSLAGAKVARALTRNGLLGVPLAVLTVFLVARLLFDLPGWFQLAWVVSILIAGYAMWRCALLWPSAGREEDLRSVVTAHGMRPVGLPWAMIVTALVVLAVWFVPPLFF</sequence>
<evidence type="ECO:0000313" key="3">
    <source>
        <dbReference type="Proteomes" id="UP000196581"/>
    </source>
</evidence>
<feature type="transmembrane region" description="Helical" evidence="1">
    <location>
        <begin position="98"/>
        <end position="120"/>
    </location>
</feature>
<name>A0A1X6WUG6_9MICO</name>
<organism evidence="2 3">
    <name type="scientific">Brevibacterium yomogidense</name>
    <dbReference type="NCBI Taxonomy" id="946573"/>
    <lineage>
        <taxon>Bacteria</taxon>
        <taxon>Bacillati</taxon>
        <taxon>Actinomycetota</taxon>
        <taxon>Actinomycetes</taxon>
        <taxon>Micrococcales</taxon>
        <taxon>Brevibacteriaceae</taxon>
        <taxon>Brevibacterium</taxon>
    </lineage>
</organism>
<reference evidence="3" key="1">
    <citation type="submission" date="2017-02" db="EMBL/GenBank/DDBJ databases">
        <authorList>
            <person name="Dridi B."/>
        </authorList>
    </citation>
    <scope>NUCLEOTIDE SEQUENCE [LARGE SCALE GENOMIC DNA]</scope>
    <source>
        <strain evidence="3">B Co 03.10</strain>
    </source>
</reference>
<protein>
    <submittedName>
        <fullName evidence="2">Uncharacterized protein</fullName>
    </submittedName>
</protein>
<dbReference type="RefSeq" id="WP_087003293.1">
    <property type="nucleotide sequence ID" value="NZ_FWFF01000001.1"/>
</dbReference>
<dbReference type="AlphaFoldDB" id="A0A1X6WUG6"/>
<proteinExistence type="predicted"/>